<dbReference type="Proteomes" id="UP000467841">
    <property type="component" value="Unassembled WGS sequence"/>
</dbReference>
<dbReference type="SUPFAM" id="SSF51206">
    <property type="entry name" value="cAMP-binding domain-like"/>
    <property type="match status" value="1"/>
</dbReference>
<comment type="caution">
    <text evidence="18">The sequence shown here is derived from an EMBL/GenBank/DDBJ whole genome shotgun (WGS) entry which is preliminary data.</text>
</comment>
<evidence type="ECO:0000256" key="8">
    <source>
        <dbReference type="ARBA" id="ARBA00022989"/>
    </source>
</evidence>
<feature type="transmembrane region" description="Helical" evidence="16">
    <location>
        <begin position="353"/>
        <end position="377"/>
    </location>
</feature>
<keyword evidence="9" id="KW-0142">cGMP-binding</keyword>
<keyword evidence="4" id="KW-0140">cGMP</keyword>
<comment type="similarity">
    <text evidence="2">Belongs to the cyclic nucleotide-gated cation channel (TC 1.A.1.5) family.</text>
</comment>
<evidence type="ECO:0000256" key="3">
    <source>
        <dbReference type="ARBA" id="ARBA00022448"/>
    </source>
</evidence>
<dbReference type="GO" id="GO:0005516">
    <property type="term" value="F:calmodulin binding"/>
    <property type="evidence" value="ECO:0007669"/>
    <property type="project" value="UniProtKB-KW"/>
</dbReference>
<evidence type="ECO:0000256" key="1">
    <source>
        <dbReference type="ARBA" id="ARBA00004141"/>
    </source>
</evidence>
<comment type="subcellular location">
    <subcellularLocation>
        <location evidence="1">Membrane</location>
        <topology evidence="1">Multi-pass membrane protein</topology>
    </subcellularLocation>
</comment>
<accession>A0A6D2KA97</accession>
<dbReference type="InterPro" id="IPR000595">
    <property type="entry name" value="cNMP-bd_dom"/>
</dbReference>
<dbReference type="SUPFAM" id="SSF81324">
    <property type="entry name" value="Voltage-gated potassium channels"/>
    <property type="match status" value="1"/>
</dbReference>
<feature type="transmembrane region" description="Helical" evidence="16">
    <location>
        <begin position="195"/>
        <end position="216"/>
    </location>
</feature>
<keyword evidence="6 16" id="KW-0812">Transmembrane</keyword>
<proteinExistence type="inferred from homology"/>
<keyword evidence="10" id="KW-0406">Ion transport</keyword>
<evidence type="ECO:0000256" key="7">
    <source>
        <dbReference type="ARBA" id="ARBA00022860"/>
    </source>
</evidence>
<evidence type="ECO:0000313" key="19">
    <source>
        <dbReference type="Proteomes" id="UP000467841"/>
    </source>
</evidence>
<dbReference type="InterPro" id="IPR014710">
    <property type="entry name" value="RmlC-like_jellyroll"/>
</dbReference>
<keyword evidence="9" id="KW-0547">Nucleotide-binding</keyword>
<evidence type="ECO:0000256" key="2">
    <source>
        <dbReference type="ARBA" id="ARBA00010486"/>
    </source>
</evidence>
<name>A0A6D2KA97_9BRAS</name>
<gene>
    <name evidence="18" type="ORF">MERR_LOCUS38510</name>
</gene>
<keyword evidence="8 16" id="KW-1133">Transmembrane helix</keyword>
<evidence type="ECO:0000256" key="4">
    <source>
        <dbReference type="ARBA" id="ARBA00022535"/>
    </source>
</evidence>
<dbReference type="PANTHER" id="PTHR45651">
    <property type="entry name" value="CYCLIC NUCLEOTIDE-GATED ION CHANNEL 15-RELATED-RELATED"/>
    <property type="match status" value="1"/>
</dbReference>
<dbReference type="Gene3D" id="1.10.287.630">
    <property type="entry name" value="Helix hairpin bin"/>
    <property type="match status" value="1"/>
</dbReference>
<keyword evidence="14" id="KW-0407">Ion channel</keyword>
<evidence type="ECO:0000313" key="18">
    <source>
        <dbReference type="EMBL" id="CAA7051275.1"/>
    </source>
</evidence>
<keyword evidence="5" id="KW-0116">cAMP-binding</keyword>
<evidence type="ECO:0000256" key="6">
    <source>
        <dbReference type="ARBA" id="ARBA00022692"/>
    </source>
</evidence>
<feature type="transmembrane region" description="Helical" evidence="16">
    <location>
        <begin position="285"/>
        <end position="304"/>
    </location>
</feature>
<evidence type="ECO:0000256" key="14">
    <source>
        <dbReference type="ARBA" id="ARBA00023303"/>
    </source>
</evidence>
<keyword evidence="19" id="KW-1185">Reference proteome</keyword>
<evidence type="ECO:0000256" key="13">
    <source>
        <dbReference type="ARBA" id="ARBA00023286"/>
    </source>
</evidence>
<keyword evidence="12" id="KW-0114">cAMP</keyword>
<dbReference type="Gene3D" id="1.10.287.70">
    <property type="match status" value="1"/>
</dbReference>
<dbReference type="AlphaFoldDB" id="A0A6D2KA97"/>
<dbReference type="GO" id="GO:0030552">
    <property type="term" value="F:cAMP binding"/>
    <property type="evidence" value="ECO:0007669"/>
    <property type="project" value="UniProtKB-KW"/>
</dbReference>
<feature type="region of interest" description="Disordered" evidence="15">
    <location>
        <begin position="1"/>
        <end position="72"/>
    </location>
</feature>
<dbReference type="PROSITE" id="PS50042">
    <property type="entry name" value="CNMP_BINDING_3"/>
    <property type="match status" value="1"/>
</dbReference>
<evidence type="ECO:0000256" key="12">
    <source>
        <dbReference type="ARBA" id="ARBA00023149"/>
    </source>
</evidence>
<dbReference type="EMBL" id="CACVBM020001473">
    <property type="protein sequence ID" value="CAA7051275.1"/>
    <property type="molecule type" value="Genomic_DNA"/>
</dbReference>
<keyword evidence="13" id="KW-1071">Ligand-gated ion channel</keyword>
<keyword evidence="7" id="KW-0112">Calmodulin-binding</keyword>
<evidence type="ECO:0000256" key="9">
    <source>
        <dbReference type="ARBA" id="ARBA00022992"/>
    </source>
</evidence>
<feature type="compositionally biased region" description="Polar residues" evidence="15">
    <location>
        <begin position="35"/>
        <end position="52"/>
    </location>
</feature>
<dbReference type="GO" id="GO:0005216">
    <property type="term" value="F:monoatomic ion channel activity"/>
    <property type="evidence" value="ECO:0007669"/>
    <property type="project" value="InterPro"/>
</dbReference>
<feature type="transmembrane region" description="Helical" evidence="16">
    <location>
        <begin position="481"/>
        <end position="505"/>
    </location>
</feature>
<evidence type="ECO:0000259" key="17">
    <source>
        <dbReference type="PROSITE" id="PS50042"/>
    </source>
</evidence>
<reference evidence="18" key="1">
    <citation type="submission" date="2020-01" db="EMBL/GenBank/DDBJ databases">
        <authorList>
            <person name="Mishra B."/>
        </authorList>
    </citation>
    <scope>NUCLEOTIDE SEQUENCE [LARGE SCALE GENOMIC DNA]</scope>
</reference>
<sequence>MESPNENDEFPILPPIQEATSRSHSRTLTSRNRSVSLSNPSFSTDGFDSSSVVLGHTGPLRTQRRRPPSLQMSTPLYSTRRAESHLFPQSPIQPPNSSSIVEIPSEDEETLLRNANLLRSGQLGMCNDPYCTTCPSYYNRQAAQFHTSRVSASRFRTALYDDARGWAKRFASSVRRCSPGIMNPHSEFVQGWSRFLAFSSLLAIFIDPFFLFLLFIRNEKKCIEIDGSKTRILVSLRCITDLIFSINTLLQFRLAYVAPESRIVGAGQLVDQPRKIARNYIRGKFFLDLFIVLPIPQIMILWIIPEHLGTLRTESERNTIRAVVLFQYIPKLYRLLPLLAGQTPTGFIFESAWINFFINLFTFVLAGHAVGSCWYLAGLQRVKRCLLKAEDISVDERRNLIDCARVSEASKELRDLWKHSASVGACFQESGSTYGIYLKAVNLTNQSSFFKRSSYSLFWGFQQISTLAGNLSPSYSLGEVYFTMGIIGLGLLLFARLIGNMHNFLQSLDRRRMEMMLRRRDVEQWMSHRLLPEDIRKRVREAERFNWAATRGVNEDLLFENMPEDLQRDIKRHLFKFLKKVRIFSLMDESILDSIRERLKQRTYIRSSTVLHRGGLVEKMVFIVRGEMESIGEDGYVLPLSEGDVCGEELLTWCLERSSVNPDGTRIKMPPKGLVCNRSVRCVTNVEAFSLSVADLEDVTSLFSRFLRSHRVQGAIRYESPYWRLRAAMQIQVAWRYRRRRLQRLYSAQSSSSHILSH</sequence>
<keyword evidence="3" id="KW-0813">Transport</keyword>
<evidence type="ECO:0000256" key="15">
    <source>
        <dbReference type="SAM" id="MobiDB-lite"/>
    </source>
</evidence>
<evidence type="ECO:0000256" key="5">
    <source>
        <dbReference type="ARBA" id="ARBA00022566"/>
    </source>
</evidence>
<dbReference type="Pfam" id="PF00520">
    <property type="entry name" value="Ion_trans"/>
    <property type="match status" value="1"/>
</dbReference>
<dbReference type="InterPro" id="IPR018490">
    <property type="entry name" value="cNMP-bd_dom_sf"/>
</dbReference>
<feature type="domain" description="Cyclic nucleotide-binding" evidence="17">
    <location>
        <begin position="583"/>
        <end position="659"/>
    </location>
</feature>
<evidence type="ECO:0000256" key="16">
    <source>
        <dbReference type="SAM" id="Phobius"/>
    </source>
</evidence>
<protein>
    <recommendedName>
        <fullName evidence="17">Cyclic nucleotide-binding domain-containing protein</fullName>
    </recommendedName>
</protein>
<dbReference type="CDD" id="cd00038">
    <property type="entry name" value="CAP_ED"/>
    <property type="match status" value="1"/>
</dbReference>
<feature type="compositionally biased region" description="Low complexity" evidence="15">
    <location>
        <begin position="20"/>
        <end position="34"/>
    </location>
</feature>
<dbReference type="GO" id="GO:0016020">
    <property type="term" value="C:membrane"/>
    <property type="evidence" value="ECO:0007669"/>
    <property type="project" value="UniProtKB-SubCell"/>
</dbReference>
<evidence type="ECO:0000256" key="11">
    <source>
        <dbReference type="ARBA" id="ARBA00023136"/>
    </source>
</evidence>
<dbReference type="SMART" id="SM00100">
    <property type="entry name" value="cNMP"/>
    <property type="match status" value="1"/>
</dbReference>
<dbReference type="OrthoDB" id="421226at2759"/>
<dbReference type="GO" id="GO:0030553">
    <property type="term" value="F:cGMP binding"/>
    <property type="evidence" value="ECO:0007669"/>
    <property type="project" value="UniProtKB-KW"/>
</dbReference>
<dbReference type="Gene3D" id="2.60.120.10">
    <property type="entry name" value="Jelly Rolls"/>
    <property type="match status" value="1"/>
</dbReference>
<keyword evidence="11 16" id="KW-0472">Membrane</keyword>
<dbReference type="PANTHER" id="PTHR45651:SF40">
    <property type="entry name" value="CYCLIC NUCLEOTIDE-GATED ION CHANNEL 19-RELATED"/>
    <property type="match status" value="1"/>
</dbReference>
<dbReference type="InterPro" id="IPR005821">
    <property type="entry name" value="Ion_trans_dom"/>
</dbReference>
<organism evidence="18 19">
    <name type="scientific">Microthlaspi erraticum</name>
    <dbReference type="NCBI Taxonomy" id="1685480"/>
    <lineage>
        <taxon>Eukaryota</taxon>
        <taxon>Viridiplantae</taxon>
        <taxon>Streptophyta</taxon>
        <taxon>Embryophyta</taxon>
        <taxon>Tracheophyta</taxon>
        <taxon>Spermatophyta</taxon>
        <taxon>Magnoliopsida</taxon>
        <taxon>eudicotyledons</taxon>
        <taxon>Gunneridae</taxon>
        <taxon>Pentapetalae</taxon>
        <taxon>rosids</taxon>
        <taxon>malvids</taxon>
        <taxon>Brassicales</taxon>
        <taxon>Brassicaceae</taxon>
        <taxon>Coluteocarpeae</taxon>
        <taxon>Microthlaspi</taxon>
    </lineage>
</organism>
<evidence type="ECO:0000256" key="10">
    <source>
        <dbReference type="ARBA" id="ARBA00023065"/>
    </source>
</evidence>